<evidence type="ECO:0000313" key="2">
    <source>
        <dbReference type="Proteomes" id="UP000050795"/>
    </source>
</evidence>
<reference evidence="3" key="2">
    <citation type="submission" date="2023-11" db="UniProtKB">
        <authorList>
            <consortium name="WormBaseParasite"/>
        </authorList>
    </citation>
    <scope>IDENTIFICATION</scope>
</reference>
<feature type="region of interest" description="Disordered" evidence="1">
    <location>
        <begin position="233"/>
        <end position="262"/>
    </location>
</feature>
<dbReference type="WBParaSite" id="TREG1_7430.1">
    <property type="protein sequence ID" value="TREG1_7430.1"/>
    <property type="gene ID" value="TREG1_7430"/>
</dbReference>
<organism evidence="2 3">
    <name type="scientific">Trichobilharzia regenti</name>
    <name type="common">Nasal bird schistosome</name>
    <dbReference type="NCBI Taxonomy" id="157069"/>
    <lineage>
        <taxon>Eukaryota</taxon>
        <taxon>Metazoa</taxon>
        <taxon>Spiralia</taxon>
        <taxon>Lophotrochozoa</taxon>
        <taxon>Platyhelminthes</taxon>
        <taxon>Trematoda</taxon>
        <taxon>Digenea</taxon>
        <taxon>Strigeidida</taxon>
        <taxon>Schistosomatoidea</taxon>
        <taxon>Schistosomatidae</taxon>
        <taxon>Trichobilharzia</taxon>
    </lineage>
</organism>
<protein>
    <submittedName>
        <fullName evidence="3">Microtubule-associated protein futsch</fullName>
    </submittedName>
</protein>
<keyword evidence="2" id="KW-1185">Reference proteome</keyword>
<dbReference type="Proteomes" id="UP000050795">
    <property type="component" value="Unassembled WGS sequence"/>
</dbReference>
<accession>A0AA85KFI8</accession>
<name>A0AA85KFI8_TRIRE</name>
<evidence type="ECO:0000256" key="1">
    <source>
        <dbReference type="SAM" id="MobiDB-lite"/>
    </source>
</evidence>
<proteinExistence type="predicted"/>
<feature type="compositionally biased region" description="Polar residues" evidence="1">
    <location>
        <begin position="104"/>
        <end position="118"/>
    </location>
</feature>
<sequence>MPRRSSNSNSEESPVARRTSARIAAAQAASPTKSPVKSPRKRQSTEATKLASEDTESQQSQVKSEDSMEEMNGIDNLVKDTETTLEQTEIPQKKAKVIEETSSDNKTVSAHCVDQSSSNEKESEVSPSITHTQEINAVASDFEIVEHTSVPSADSAEVQAAISVQGEDGQLLVGFVQVDREELPAANSLEIKQIIASEPESEKLACGLENVPKTETISEFAINNLNGTVESKELAKDDSKANGTVDNETHHKATVSSDQPAVQSLVAPAAGDIVPEVVPEMISQQ</sequence>
<evidence type="ECO:0000313" key="3">
    <source>
        <dbReference type="WBParaSite" id="TREG1_7430.1"/>
    </source>
</evidence>
<dbReference type="AlphaFoldDB" id="A0AA85KFI8"/>
<feature type="compositionally biased region" description="Low complexity" evidence="1">
    <location>
        <begin position="1"/>
        <end position="29"/>
    </location>
</feature>
<feature type="region of interest" description="Disordered" evidence="1">
    <location>
        <begin position="1"/>
        <end position="131"/>
    </location>
</feature>
<reference evidence="2" key="1">
    <citation type="submission" date="2022-06" db="EMBL/GenBank/DDBJ databases">
        <authorList>
            <person name="Berger JAMES D."/>
            <person name="Berger JAMES D."/>
        </authorList>
    </citation>
    <scope>NUCLEOTIDE SEQUENCE [LARGE SCALE GENOMIC DNA]</scope>
</reference>